<dbReference type="InterPro" id="IPR013520">
    <property type="entry name" value="Ribonucl_H"/>
</dbReference>
<proteinExistence type="predicted"/>
<gene>
    <name evidence="4" type="ORF">JCM19296_3656</name>
</gene>
<dbReference type="GO" id="GO:0008408">
    <property type="term" value="F:3'-5' exonuclease activity"/>
    <property type="evidence" value="ECO:0007669"/>
    <property type="project" value="TreeGrafter"/>
</dbReference>
<evidence type="ECO:0000259" key="3">
    <source>
        <dbReference type="Pfam" id="PF00929"/>
    </source>
</evidence>
<dbReference type="AlphaFoldDB" id="A0A081DGK1"/>
<dbReference type="EMBL" id="BBLG01000020">
    <property type="protein sequence ID" value="GAK78047.1"/>
    <property type="molecule type" value="Genomic_DNA"/>
</dbReference>
<feature type="domain" description="Exonuclease" evidence="3">
    <location>
        <begin position="4"/>
        <end position="92"/>
    </location>
</feature>
<dbReference type="GO" id="GO:0003677">
    <property type="term" value="F:DNA binding"/>
    <property type="evidence" value="ECO:0007669"/>
    <property type="project" value="InterPro"/>
</dbReference>
<name>A0A081DGK1_NONUL</name>
<evidence type="ECO:0000313" key="5">
    <source>
        <dbReference type="Proteomes" id="UP000028980"/>
    </source>
</evidence>
<dbReference type="PANTHER" id="PTHR30231">
    <property type="entry name" value="DNA POLYMERASE III SUBUNIT EPSILON"/>
    <property type="match status" value="1"/>
</dbReference>
<dbReference type="CDD" id="cd06127">
    <property type="entry name" value="DEDDh"/>
    <property type="match status" value="1"/>
</dbReference>
<dbReference type="SUPFAM" id="SSF53098">
    <property type="entry name" value="Ribonuclease H-like"/>
    <property type="match status" value="1"/>
</dbReference>
<reference evidence="4 5" key="1">
    <citation type="journal article" date="2014" name="Genome Announc.">
        <title>Draft Genome Sequences of Marine Flavobacterium Nonlabens Strains NR17, NR24, NR27, NR32, NR33, and Ara13.</title>
        <authorList>
            <person name="Nakanishi M."/>
            <person name="Meirelles P."/>
            <person name="Suzuki R."/>
            <person name="Takatani N."/>
            <person name="Mino S."/>
            <person name="Suda W."/>
            <person name="Oshima K."/>
            <person name="Hattori M."/>
            <person name="Ohkuma M."/>
            <person name="Hosokawa M."/>
            <person name="Miyashita K."/>
            <person name="Thompson F.L."/>
            <person name="Niwa A."/>
            <person name="Sawabe T."/>
            <person name="Sawabe T."/>
        </authorList>
    </citation>
    <scope>NUCLEOTIDE SEQUENCE [LARGE SCALE GENOMIC DNA]</scope>
    <source>
        <strain evidence="5">JCM19296</strain>
    </source>
</reference>
<comment type="subunit">
    <text evidence="2">DNA polymerase III contains a core (composed of alpha, epsilon and theta chains) that associates with a tau subunit. This core dimerizes to form the POLIII' complex. PolIII' associates with the gamma complex (composed of gamma, delta, delta', psi and chi chains) and with the beta chain to form the complete DNA polymerase III complex.</text>
</comment>
<dbReference type="InterPro" id="IPR006054">
    <property type="entry name" value="DnaQ"/>
</dbReference>
<sequence length="96" mass="10842">MYAIVDVETTGGKFNEEGITEIAIYKFDGHEIVDQFASLVNPEKEIQPFVVKLTGINNKMLVRAPKFYEVAKRVIEIMDGAVLVAHNANFDYRSYA</sequence>
<dbReference type="InterPro" id="IPR036397">
    <property type="entry name" value="RNaseH_sf"/>
</dbReference>
<dbReference type="FunFam" id="3.30.420.10:FF:000045">
    <property type="entry name" value="3'-5' exonuclease DinG"/>
    <property type="match status" value="1"/>
</dbReference>
<dbReference type="GO" id="GO:0045004">
    <property type="term" value="P:DNA replication proofreading"/>
    <property type="evidence" value="ECO:0007669"/>
    <property type="project" value="TreeGrafter"/>
</dbReference>
<dbReference type="Proteomes" id="UP000028980">
    <property type="component" value="Unassembled WGS sequence"/>
</dbReference>
<dbReference type="PANTHER" id="PTHR30231:SF37">
    <property type="entry name" value="EXODEOXYRIBONUCLEASE 10"/>
    <property type="match status" value="1"/>
</dbReference>
<dbReference type="NCBIfam" id="TIGR00573">
    <property type="entry name" value="dnaq"/>
    <property type="match status" value="1"/>
</dbReference>
<evidence type="ECO:0000313" key="4">
    <source>
        <dbReference type="EMBL" id="GAK78047.1"/>
    </source>
</evidence>
<protein>
    <recommendedName>
        <fullName evidence="3">Exonuclease domain-containing protein</fullName>
    </recommendedName>
</protein>
<evidence type="ECO:0000256" key="1">
    <source>
        <dbReference type="ARBA" id="ARBA00025483"/>
    </source>
</evidence>
<organism evidence="4 5">
    <name type="scientific">Nonlabens ulvanivorans</name>
    <name type="common">Persicivirga ulvanivorans</name>
    <dbReference type="NCBI Taxonomy" id="906888"/>
    <lineage>
        <taxon>Bacteria</taxon>
        <taxon>Pseudomonadati</taxon>
        <taxon>Bacteroidota</taxon>
        <taxon>Flavobacteriia</taxon>
        <taxon>Flavobacteriales</taxon>
        <taxon>Flavobacteriaceae</taxon>
        <taxon>Nonlabens</taxon>
    </lineage>
</organism>
<comment type="caution">
    <text evidence="4">The sequence shown here is derived from an EMBL/GenBank/DDBJ whole genome shotgun (WGS) entry which is preliminary data.</text>
</comment>
<comment type="function">
    <text evidence="1">DNA polymerase III is a complex, multichain enzyme responsible for most of the replicative synthesis in bacteria. The epsilon subunit contain the editing function and is a proofreading 3'-5' exonuclease.</text>
</comment>
<dbReference type="InterPro" id="IPR012337">
    <property type="entry name" value="RNaseH-like_sf"/>
</dbReference>
<dbReference type="Gene3D" id="3.30.420.10">
    <property type="entry name" value="Ribonuclease H-like superfamily/Ribonuclease H"/>
    <property type="match status" value="1"/>
</dbReference>
<dbReference type="Pfam" id="PF00929">
    <property type="entry name" value="RNase_T"/>
    <property type="match status" value="1"/>
</dbReference>
<accession>A0A081DGK1</accession>
<dbReference type="GO" id="GO:0003887">
    <property type="term" value="F:DNA-directed DNA polymerase activity"/>
    <property type="evidence" value="ECO:0007669"/>
    <property type="project" value="InterPro"/>
</dbReference>
<dbReference type="GO" id="GO:0005829">
    <property type="term" value="C:cytosol"/>
    <property type="evidence" value="ECO:0007669"/>
    <property type="project" value="TreeGrafter"/>
</dbReference>
<evidence type="ECO:0000256" key="2">
    <source>
        <dbReference type="ARBA" id="ARBA00026073"/>
    </source>
</evidence>